<dbReference type="Gene3D" id="3.55.50.30">
    <property type="match status" value="1"/>
</dbReference>
<keyword evidence="6 7" id="KW-0998">Cell outer membrane</keyword>
<dbReference type="SUPFAM" id="SSF49464">
    <property type="entry name" value="Carboxypeptidase regulatory domain-like"/>
    <property type="match status" value="1"/>
</dbReference>
<evidence type="ECO:0000256" key="8">
    <source>
        <dbReference type="SAM" id="Phobius"/>
    </source>
</evidence>
<accession>A0A1T5A332</accession>
<dbReference type="Pfam" id="PF13715">
    <property type="entry name" value="CarbopepD_reg_2"/>
    <property type="match status" value="1"/>
</dbReference>
<dbReference type="InterPro" id="IPR023996">
    <property type="entry name" value="TonB-dep_OMP_SusC/RagA"/>
</dbReference>
<dbReference type="STRING" id="623280.SAMN05660226_00519"/>
<dbReference type="Gene3D" id="2.60.40.1120">
    <property type="entry name" value="Carboxypeptidase-like, regulatory domain"/>
    <property type="match status" value="1"/>
</dbReference>
<evidence type="ECO:0000313" key="10">
    <source>
        <dbReference type="EMBL" id="SKB29390.1"/>
    </source>
</evidence>
<evidence type="ECO:0000313" key="11">
    <source>
        <dbReference type="Proteomes" id="UP000190541"/>
    </source>
</evidence>
<keyword evidence="3 7" id="KW-1134">Transmembrane beta strand</keyword>
<dbReference type="SMART" id="SM00965">
    <property type="entry name" value="STN"/>
    <property type="match status" value="1"/>
</dbReference>
<sequence>MYKKFYVRHCHEPIFKPVNVLVLMKLIISLTVVFVQFAVAGHGQHVNIRVKNLPAAHVLYQLSQQSGYDFVYDANLLSTMKPISVDIRNQPLEKALETCFAGQPFEFVFTGDKTVVIKRQQSQPVQKNGDVSQDQVTGVVRDASGNPLEGVSVLVRGTSRGGATDASGRFQIEAKSGEVLVFRNVGYLAREITVGGQPSIDVVLEEETADLQEVVVVGYGNQQKKDVTGSIAPISMSNVRGQSIASLDQGLSGQVSGVNVSTSNGTPGGGPRIQVRGIGAIGAGSEPLYVIDGFPVPSSSGQQSNPMSSLNPQDIESMTVLKDASATAIYGSRGANGVVMITTRRGSTGKPQIQVTASSGLQEVPQKGRPDLMNGREFARFRKEAIEDRIRFEEGREPTLEDIPEVYRNPDLIGEGTDWYDAVTRVAPMSDIGVSISGGTDKIRTFVSAGFFNQEGVMLNTKFDRFSLRANMDADITDRFKVGVNLAPSMTFLRGGVRGQGRDEGFEIANPIPPAYNPDGSYNDFIESPGTFGIPNPIMVLNETVNKASRTRILMNTFGEYEIVKNLKFKSSFNVDFEDGDSQYFRPSTLGNQNARPPSVPSGNYGSVKYLNWLNENTLTYDYNSDTGHSLSGLIGYTVQSQKVHNNTFNGEQFPDDDIESLNAAARITMGGIDISDWALISYLARVNYSFASKYLITATVRTDGSSRFGANNRWGTFPSFALGWRLSEENFLKNSTWIDELKLRASYGFTGNFNIGNYSYMSNIGTRDYVFNGTLGSGRVMTTLANPNLGWERMRELNLGIDFNFLDNRVNLTADFYNRNTQDLLLNVEIPQSSGFGTVTENRGDVRNRGVELGVLSHNIVSNNFDWSTNFNISFNRNKVIALGRSDDPIYSGQSSEGNPTNITRIGSPVGMIIGYVYEGIYQNEADLQNYPAFPGAIPGNMRFRDVNGDGEITPFQDFDVIGNPYPDFNWGITNTFRYKNLDLRVLVVGAVGAEMLRATNFYTGNIDGVFNVNRNVMDRWRSPEQPGNGLVPTTNGTGRGRVMYRDTHSLWIEKTDYAWIKNITLGYNLPAGMMGNRWINSLRVYATVQNALLFTGYSGNPEGTNYNRPDTGALVPGIDYSNYPVPRIYTLGVNFSF</sequence>
<reference evidence="10 11" key="1">
    <citation type="submission" date="2017-02" db="EMBL/GenBank/DDBJ databases">
        <authorList>
            <person name="Peterson S.W."/>
        </authorList>
    </citation>
    <scope>NUCLEOTIDE SEQUENCE [LARGE SCALE GENOMIC DNA]</scope>
    <source>
        <strain evidence="10 11">DSM 22899</strain>
    </source>
</reference>
<dbReference type="Gene3D" id="2.170.130.10">
    <property type="entry name" value="TonB-dependent receptor, plug domain"/>
    <property type="match status" value="1"/>
</dbReference>
<dbReference type="InterPro" id="IPR012910">
    <property type="entry name" value="Plug_dom"/>
</dbReference>
<comment type="similarity">
    <text evidence="7">Belongs to the TonB-dependent receptor family.</text>
</comment>
<dbReference type="InterPro" id="IPR036942">
    <property type="entry name" value="Beta-barrel_TonB_sf"/>
</dbReference>
<keyword evidence="11" id="KW-1185">Reference proteome</keyword>
<evidence type="ECO:0000256" key="2">
    <source>
        <dbReference type="ARBA" id="ARBA00022448"/>
    </source>
</evidence>
<dbReference type="Gene3D" id="2.40.170.20">
    <property type="entry name" value="TonB-dependent receptor, beta-barrel domain"/>
    <property type="match status" value="1"/>
</dbReference>
<dbReference type="InterPro" id="IPR011662">
    <property type="entry name" value="Secretin/TonB_short_N"/>
</dbReference>
<keyword evidence="5 7" id="KW-0472">Membrane</keyword>
<feature type="transmembrane region" description="Helical" evidence="8">
    <location>
        <begin position="20"/>
        <end position="39"/>
    </location>
</feature>
<evidence type="ECO:0000256" key="6">
    <source>
        <dbReference type="ARBA" id="ARBA00023237"/>
    </source>
</evidence>
<evidence type="ECO:0000256" key="7">
    <source>
        <dbReference type="PROSITE-ProRule" id="PRU01360"/>
    </source>
</evidence>
<evidence type="ECO:0000256" key="3">
    <source>
        <dbReference type="ARBA" id="ARBA00022452"/>
    </source>
</evidence>
<dbReference type="PROSITE" id="PS52016">
    <property type="entry name" value="TONB_DEPENDENT_REC_3"/>
    <property type="match status" value="1"/>
</dbReference>
<keyword evidence="4 7" id="KW-0812">Transmembrane</keyword>
<dbReference type="InterPro" id="IPR039426">
    <property type="entry name" value="TonB-dep_rcpt-like"/>
</dbReference>
<dbReference type="Proteomes" id="UP000190541">
    <property type="component" value="Unassembled WGS sequence"/>
</dbReference>
<keyword evidence="8" id="KW-1133">Transmembrane helix</keyword>
<dbReference type="InterPro" id="IPR008969">
    <property type="entry name" value="CarboxyPept-like_regulatory"/>
</dbReference>
<dbReference type="GO" id="GO:0009279">
    <property type="term" value="C:cell outer membrane"/>
    <property type="evidence" value="ECO:0007669"/>
    <property type="project" value="UniProtKB-SubCell"/>
</dbReference>
<dbReference type="InterPro" id="IPR023997">
    <property type="entry name" value="TonB-dep_OMP_SusC/RagA_CS"/>
</dbReference>
<feature type="domain" description="Secretin/TonB short N-terminal" evidence="9">
    <location>
        <begin position="68"/>
        <end position="120"/>
    </location>
</feature>
<keyword evidence="2 7" id="KW-0813">Transport</keyword>
<evidence type="ECO:0000256" key="5">
    <source>
        <dbReference type="ARBA" id="ARBA00023136"/>
    </source>
</evidence>
<dbReference type="Pfam" id="PF07715">
    <property type="entry name" value="Plug"/>
    <property type="match status" value="1"/>
</dbReference>
<comment type="subcellular location">
    <subcellularLocation>
        <location evidence="1 7">Cell outer membrane</location>
        <topology evidence="1 7">Multi-pass membrane protein</topology>
    </subcellularLocation>
</comment>
<protein>
    <submittedName>
        <fullName evidence="10">TonB-linked outer membrane protein, SusC/RagA family</fullName>
    </submittedName>
</protein>
<dbReference type="FunFam" id="2.170.130.10:FF:000008">
    <property type="entry name" value="SusC/RagA family TonB-linked outer membrane protein"/>
    <property type="match status" value="1"/>
</dbReference>
<proteinExistence type="inferred from homology"/>
<evidence type="ECO:0000256" key="4">
    <source>
        <dbReference type="ARBA" id="ARBA00022692"/>
    </source>
</evidence>
<dbReference type="AlphaFoldDB" id="A0A1T5A332"/>
<name>A0A1T5A332_9SPHI</name>
<dbReference type="SUPFAM" id="SSF56935">
    <property type="entry name" value="Porins"/>
    <property type="match status" value="1"/>
</dbReference>
<dbReference type="Pfam" id="PF07660">
    <property type="entry name" value="STN"/>
    <property type="match status" value="1"/>
</dbReference>
<evidence type="ECO:0000259" key="9">
    <source>
        <dbReference type="SMART" id="SM00965"/>
    </source>
</evidence>
<evidence type="ECO:0000256" key="1">
    <source>
        <dbReference type="ARBA" id="ARBA00004571"/>
    </source>
</evidence>
<dbReference type="InterPro" id="IPR037066">
    <property type="entry name" value="Plug_dom_sf"/>
</dbReference>
<organism evidence="10 11">
    <name type="scientific">Parapedobacter luteus</name>
    <dbReference type="NCBI Taxonomy" id="623280"/>
    <lineage>
        <taxon>Bacteria</taxon>
        <taxon>Pseudomonadati</taxon>
        <taxon>Bacteroidota</taxon>
        <taxon>Sphingobacteriia</taxon>
        <taxon>Sphingobacteriales</taxon>
        <taxon>Sphingobacteriaceae</taxon>
        <taxon>Parapedobacter</taxon>
    </lineage>
</organism>
<dbReference type="EMBL" id="FUYS01000001">
    <property type="protein sequence ID" value="SKB29390.1"/>
    <property type="molecule type" value="Genomic_DNA"/>
</dbReference>
<dbReference type="NCBIfam" id="TIGR04057">
    <property type="entry name" value="SusC_RagA_signa"/>
    <property type="match status" value="1"/>
</dbReference>
<dbReference type="NCBIfam" id="TIGR04056">
    <property type="entry name" value="OMP_RagA_SusC"/>
    <property type="match status" value="1"/>
</dbReference>
<gene>
    <name evidence="10" type="ORF">SAMN05660226_00519</name>
</gene>
<dbReference type="OrthoDB" id="9768177at2"/>